<comment type="caution">
    <text evidence="1">The sequence shown here is derived from an EMBL/GenBank/DDBJ whole genome shotgun (WGS) entry which is preliminary data.</text>
</comment>
<proteinExistence type="predicted"/>
<dbReference type="AlphaFoldDB" id="A0A0F9N1Z7"/>
<protein>
    <submittedName>
        <fullName evidence="1">Uncharacterized protein</fullName>
    </submittedName>
</protein>
<dbReference type="EMBL" id="LAZR01007802">
    <property type="protein sequence ID" value="KKM82835.1"/>
    <property type="molecule type" value="Genomic_DNA"/>
</dbReference>
<name>A0A0F9N1Z7_9ZZZZ</name>
<sequence length="69" mass="7576">MTIDEVKERLPDVELRCAANMVVLCQVSGRRNDYATVTIPCAPGGRTHRHEFSWKAVALAVTHGIPLAC</sequence>
<accession>A0A0F9N1Z7</accession>
<gene>
    <name evidence="1" type="ORF">LCGC14_1315570</name>
</gene>
<reference evidence="1" key="1">
    <citation type="journal article" date="2015" name="Nature">
        <title>Complex archaea that bridge the gap between prokaryotes and eukaryotes.</title>
        <authorList>
            <person name="Spang A."/>
            <person name="Saw J.H."/>
            <person name="Jorgensen S.L."/>
            <person name="Zaremba-Niedzwiedzka K."/>
            <person name="Martijn J."/>
            <person name="Lind A.E."/>
            <person name="van Eijk R."/>
            <person name="Schleper C."/>
            <person name="Guy L."/>
            <person name="Ettema T.J."/>
        </authorList>
    </citation>
    <scope>NUCLEOTIDE SEQUENCE</scope>
</reference>
<evidence type="ECO:0000313" key="1">
    <source>
        <dbReference type="EMBL" id="KKM82835.1"/>
    </source>
</evidence>
<organism evidence="1">
    <name type="scientific">marine sediment metagenome</name>
    <dbReference type="NCBI Taxonomy" id="412755"/>
    <lineage>
        <taxon>unclassified sequences</taxon>
        <taxon>metagenomes</taxon>
        <taxon>ecological metagenomes</taxon>
    </lineage>
</organism>